<dbReference type="PANTHER" id="PTHR30314:SF3">
    <property type="entry name" value="MITOCHONDRIAL DIVISION PROTEIN FSZA"/>
    <property type="match status" value="1"/>
</dbReference>
<evidence type="ECO:0000256" key="2">
    <source>
        <dbReference type="ARBA" id="ARBA00022741"/>
    </source>
</evidence>
<feature type="region of interest" description="Disordered" evidence="5">
    <location>
        <begin position="1"/>
        <end position="41"/>
    </location>
</feature>
<dbReference type="InterPro" id="IPR024757">
    <property type="entry name" value="FtsZ_C"/>
</dbReference>
<reference evidence="8" key="1">
    <citation type="journal article" date="2015" name="Nature">
        <title>Complex archaea that bridge the gap between prokaryotes and eukaryotes.</title>
        <authorList>
            <person name="Spang A."/>
            <person name="Saw J.H."/>
            <person name="Jorgensen S.L."/>
            <person name="Zaremba-Niedzwiedzka K."/>
            <person name="Martijn J."/>
            <person name="Lind A.E."/>
            <person name="van Eijk R."/>
            <person name="Schleper C."/>
            <person name="Guy L."/>
            <person name="Ettema T.J."/>
        </authorList>
    </citation>
    <scope>NUCLEOTIDE SEQUENCE</scope>
</reference>
<keyword evidence="3" id="KW-0342">GTP-binding</keyword>
<dbReference type="EMBL" id="LAZR01000085">
    <property type="protein sequence ID" value="KKN93529.1"/>
    <property type="molecule type" value="Genomic_DNA"/>
</dbReference>
<dbReference type="SUPFAM" id="SSF52490">
    <property type="entry name" value="Tubulin nucleotide-binding domain-like"/>
    <property type="match status" value="1"/>
</dbReference>
<feature type="domain" description="Tubulin/FtsZ 2-layer sandwich" evidence="7">
    <location>
        <begin position="262"/>
        <end position="379"/>
    </location>
</feature>
<comment type="similarity">
    <text evidence="1">Belongs to the FtsZ family.</text>
</comment>
<dbReference type="AlphaFoldDB" id="A0A0F9UPF6"/>
<dbReference type="PANTHER" id="PTHR30314">
    <property type="entry name" value="CELL DIVISION PROTEIN FTSZ-RELATED"/>
    <property type="match status" value="1"/>
</dbReference>
<dbReference type="Gene3D" id="3.40.50.1440">
    <property type="entry name" value="Tubulin/FtsZ, GTPase domain"/>
    <property type="match status" value="1"/>
</dbReference>
<dbReference type="GO" id="GO:0051301">
    <property type="term" value="P:cell division"/>
    <property type="evidence" value="ECO:0007669"/>
    <property type="project" value="TreeGrafter"/>
</dbReference>
<dbReference type="GO" id="GO:0005737">
    <property type="term" value="C:cytoplasm"/>
    <property type="evidence" value="ECO:0007669"/>
    <property type="project" value="TreeGrafter"/>
</dbReference>
<feature type="coiled-coil region" evidence="4">
    <location>
        <begin position="426"/>
        <end position="453"/>
    </location>
</feature>
<evidence type="ECO:0000313" key="8">
    <source>
        <dbReference type="EMBL" id="KKN93529.1"/>
    </source>
</evidence>
<dbReference type="GO" id="GO:0032153">
    <property type="term" value="C:cell division site"/>
    <property type="evidence" value="ECO:0007669"/>
    <property type="project" value="TreeGrafter"/>
</dbReference>
<dbReference type="SMART" id="SM00865">
    <property type="entry name" value="Tubulin_C"/>
    <property type="match status" value="1"/>
</dbReference>
<feature type="compositionally biased region" description="Basic residues" evidence="5">
    <location>
        <begin position="25"/>
        <end position="41"/>
    </location>
</feature>
<gene>
    <name evidence="8" type="ORF">LCGC14_0197180</name>
</gene>
<keyword evidence="4" id="KW-0175">Coiled coil</keyword>
<keyword evidence="2" id="KW-0547">Nucleotide-binding</keyword>
<evidence type="ECO:0008006" key="9">
    <source>
        <dbReference type="Google" id="ProtNLM"/>
    </source>
</evidence>
<feature type="compositionally biased region" description="Basic residues" evidence="5">
    <location>
        <begin position="1"/>
        <end position="14"/>
    </location>
</feature>
<dbReference type="InterPro" id="IPR000158">
    <property type="entry name" value="Cell_div_FtsZ"/>
</dbReference>
<dbReference type="InterPro" id="IPR036525">
    <property type="entry name" value="Tubulin/FtsZ_GTPase_sf"/>
</dbReference>
<dbReference type="GO" id="GO:0003924">
    <property type="term" value="F:GTPase activity"/>
    <property type="evidence" value="ECO:0007669"/>
    <property type="project" value="InterPro"/>
</dbReference>
<dbReference type="InterPro" id="IPR008280">
    <property type="entry name" value="Tub_FtsZ_C"/>
</dbReference>
<dbReference type="Pfam" id="PF00091">
    <property type="entry name" value="Tubulin"/>
    <property type="match status" value="1"/>
</dbReference>
<proteinExistence type="inferred from homology"/>
<dbReference type="InterPro" id="IPR003008">
    <property type="entry name" value="Tubulin_FtsZ_GTPase"/>
</dbReference>
<protein>
    <recommendedName>
        <fullName evidence="9">Tubulin/FtsZ GTPase domain-containing protein</fullName>
    </recommendedName>
</protein>
<evidence type="ECO:0000256" key="5">
    <source>
        <dbReference type="SAM" id="MobiDB-lite"/>
    </source>
</evidence>
<sequence length="468" mass="52297">MPKKSRKRAFRHFRRVADEATSARPSKRRTKKKARQRRVVKKGGIARKKQKKEIEKKIISSFQFRGIRIKVVGIGGGGSSIVSAIAPKLKRVKFLVANTDLQSLRSSAKTAKRFQFGQKLTQGLGTGMNPQLGETAALDEKERIKKVFQGEDLSILVATLGGGAGSGALPVFAKAARDSKNLTLGIFTLPFDFEGKKRKEIAEASLEKLKPNLNAFSIIPNNKIFQIIDQKTPLKEALSVINKILAENLEGLIEMIYLSGLINIDFADVKAVLEGRGRLAYLATVEVQGDNRAEEGVKKILQSPLYEYGIQGAERILFNIIGSKNLTINEVERISKVISSFNPKAKIIFGLSQKDNYQNKIKITLLAVGCEKKTKVKKEAEGVKEIKTKGKKETRSNSIKKEIKEKSLRKRLFSLGGRKDGEKRINIKVSKTALDLKEELKKMEKEIVSRENEWDAPAFLRKKSLKLR</sequence>
<evidence type="ECO:0000256" key="4">
    <source>
        <dbReference type="SAM" id="Coils"/>
    </source>
</evidence>
<evidence type="ECO:0000259" key="6">
    <source>
        <dbReference type="SMART" id="SM00864"/>
    </source>
</evidence>
<dbReference type="SUPFAM" id="SSF55307">
    <property type="entry name" value="Tubulin C-terminal domain-like"/>
    <property type="match status" value="1"/>
</dbReference>
<feature type="domain" description="Tubulin/FtsZ GTPase" evidence="6">
    <location>
        <begin position="68"/>
        <end position="260"/>
    </location>
</feature>
<organism evidence="8">
    <name type="scientific">marine sediment metagenome</name>
    <dbReference type="NCBI Taxonomy" id="412755"/>
    <lineage>
        <taxon>unclassified sequences</taxon>
        <taxon>metagenomes</taxon>
        <taxon>ecological metagenomes</taxon>
    </lineage>
</organism>
<dbReference type="PRINTS" id="PR00423">
    <property type="entry name" value="CELLDVISFTSZ"/>
</dbReference>
<dbReference type="HAMAP" id="MF_00909">
    <property type="entry name" value="FtsZ"/>
    <property type="match status" value="1"/>
</dbReference>
<dbReference type="SMART" id="SM00864">
    <property type="entry name" value="Tubulin"/>
    <property type="match status" value="1"/>
</dbReference>
<dbReference type="InterPro" id="IPR045061">
    <property type="entry name" value="FtsZ/CetZ"/>
</dbReference>
<evidence type="ECO:0000259" key="7">
    <source>
        <dbReference type="SMART" id="SM00865"/>
    </source>
</evidence>
<name>A0A0F9UPF6_9ZZZZ</name>
<evidence type="ECO:0000256" key="3">
    <source>
        <dbReference type="ARBA" id="ARBA00023134"/>
    </source>
</evidence>
<dbReference type="CDD" id="cd02201">
    <property type="entry name" value="FtsZ_type1"/>
    <property type="match status" value="1"/>
</dbReference>
<dbReference type="Pfam" id="PF12327">
    <property type="entry name" value="FtsZ_C"/>
    <property type="match status" value="1"/>
</dbReference>
<dbReference type="GO" id="GO:0005525">
    <property type="term" value="F:GTP binding"/>
    <property type="evidence" value="ECO:0007669"/>
    <property type="project" value="UniProtKB-KW"/>
</dbReference>
<dbReference type="InterPro" id="IPR018316">
    <property type="entry name" value="Tubulin/FtsZ_2-layer-sand-dom"/>
</dbReference>
<accession>A0A0F9UPF6</accession>
<comment type="caution">
    <text evidence="8">The sequence shown here is derived from an EMBL/GenBank/DDBJ whole genome shotgun (WGS) entry which is preliminary data.</text>
</comment>
<evidence type="ECO:0000256" key="1">
    <source>
        <dbReference type="ARBA" id="ARBA00009690"/>
    </source>
</evidence>